<dbReference type="AlphaFoldDB" id="A0A395IWC7"/>
<dbReference type="Gene3D" id="2.60.120.200">
    <property type="match status" value="2"/>
</dbReference>
<evidence type="ECO:0000313" key="4">
    <source>
        <dbReference type="Proteomes" id="UP000249056"/>
    </source>
</evidence>
<dbReference type="InterPro" id="IPR050546">
    <property type="entry name" value="Glycosyl_Hydrlase_16"/>
</dbReference>
<organism evidence="3 4">
    <name type="scientific">Monilinia fructigena</name>
    <dbReference type="NCBI Taxonomy" id="38457"/>
    <lineage>
        <taxon>Eukaryota</taxon>
        <taxon>Fungi</taxon>
        <taxon>Dikarya</taxon>
        <taxon>Ascomycota</taxon>
        <taxon>Pezizomycotina</taxon>
        <taxon>Leotiomycetes</taxon>
        <taxon>Helotiales</taxon>
        <taxon>Sclerotiniaceae</taxon>
        <taxon>Monilinia</taxon>
    </lineage>
</organism>
<sequence>MATSSLILRCLTIFSFITNIAALTGYQLEEKYSGSNFFDAFNFFTDADPTRGFVTYVNESAASQQGLISVRSNGVYMGVDSKTLLNPGGAGRNSVRIESKKKWTHGLFVADLSHMPGGACGSWPAREIDIIEGVNSQNHNLMSLHAGGACSVSGTGQTGTLQSANCNNFANPVGVGCGISDTRTNSYGAGFNSNGGGIYAMEWTSSHIRVYFFPAGSAPADINGPNPDPSKMGNSRLKLRSDGTCAPKAATCTDYVASNPGAFADQYWLVRSISVYQLGNVASPAPSSPPVVAPPPSSRAPVVAPPQPSAVSPISPISPPISHPRPQPNNNPLADGNPIFSKSPIPSEVSETQVTATPPRLEPTYDPEYPKCGHGGKCPLTSAFTCTVIPNNLQILIPTTPALPSILPAGQLLGIGSGGLPAFNTDVNAELDAAKNKIQALAKQAVAWKNPDSDRRGLDEHGGSEPWDCGENRSILMRRGMVMRLLGRWRVQPLF</sequence>
<dbReference type="PANTHER" id="PTHR10963:SF24">
    <property type="entry name" value="GLYCOSIDASE C21B10.07-RELATED"/>
    <property type="match status" value="1"/>
</dbReference>
<dbReference type="SUPFAM" id="SSF49899">
    <property type="entry name" value="Concanavalin A-like lectins/glucanases"/>
    <property type="match status" value="1"/>
</dbReference>
<evidence type="ECO:0000313" key="3">
    <source>
        <dbReference type="EMBL" id="RAL64600.1"/>
    </source>
</evidence>
<reference evidence="3 4" key="1">
    <citation type="submission" date="2018-06" db="EMBL/GenBank/DDBJ databases">
        <title>Genome Sequence of the Brown Rot Fungal Pathogen Monilinia fructigena.</title>
        <authorList>
            <person name="Landi L."/>
            <person name="De Miccolis Angelini R.M."/>
            <person name="Pollastro S."/>
            <person name="Abate D."/>
            <person name="Faretra F."/>
            <person name="Romanazzi G."/>
        </authorList>
    </citation>
    <scope>NUCLEOTIDE SEQUENCE [LARGE SCALE GENOMIC DNA]</scope>
    <source>
        <strain evidence="3 4">Mfrg269</strain>
    </source>
</reference>
<protein>
    <recommendedName>
        <fullName evidence="5">GH16 domain-containing protein</fullName>
    </recommendedName>
</protein>
<evidence type="ECO:0008006" key="5">
    <source>
        <dbReference type="Google" id="ProtNLM"/>
    </source>
</evidence>
<comment type="caution">
    <text evidence="3">The sequence shown here is derived from an EMBL/GenBank/DDBJ whole genome shotgun (WGS) entry which is preliminary data.</text>
</comment>
<evidence type="ECO:0000256" key="1">
    <source>
        <dbReference type="SAM" id="MobiDB-lite"/>
    </source>
</evidence>
<feature type="region of interest" description="Disordered" evidence="1">
    <location>
        <begin position="284"/>
        <end position="362"/>
    </location>
</feature>
<feature type="signal peptide" evidence="2">
    <location>
        <begin position="1"/>
        <end position="22"/>
    </location>
</feature>
<keyword evidence="2" id="KW-0732">Signal</keyword>
<dbReference type="EMBL" id="QKRW01000013">
    <property type="protein sequence ID" value="RAL64600.1"/>
    <property type="molecule type" value="Genomic_DNA"/>
</dbReference>
<dbReference type="Pfam" id="PF26113">
    <property type="entry name" value="GH16_XgeA"/>
    <property type="match status" value="1"/>
</dbReference>
<keyword evidence="4" id="KW-1185">Reference proteome</keyword>
<accession>A0A395IWC7</accession>
<name>A0A395IWC7_9HELO</name>
<dbReference type="PANTHER" id="PTHR10963">
    <property type="entry name" value="GLYCOSYL HYDROLASE-RELATED"/>
    <property type="match status" value="1"/>
</dbReference>
<dbReference type="CDD" id="cd02181">
    <property type="entry name" value="GH16_fungal_Lam16A_glucanase"/>
    <property type="match status" value="1"/>
</dbReference>
<feature type="chain" id="PRO_5017254783" description="GH16 domain-containing protein" evidence="2">
    <location>
        <begin position="23"/>
        <end position="495"/>
    </location>
</feature>
<dbReference type="InterPro" id="IPR013320">
    <property type="entry name" value="ConA-like_dom_sf"/>
</dbReference>
<evidence type="ECO:0000256" key="2">
    <source>
        <dbReference type="SAM" id="SignalP"/>
    </source>
</evidence>
<dbReference type="OrthoDB" id="192832at2759"/>
<gene>
    <name evidence="3" type="ORF">DID88_001633</name>
</gene>
<feature type="compositionally biased region" description="Pro residues" evidence="1">
    <location>
        <begin position="286"/>
        <end position="308"/>
    </location>
</feature>
<proteinExistence type="predicted"/>
<dbReference type="Proteomes" id="UP000249056">
    <property type="component" value="Unassembled WGS sequence"/>
</dbReference>
<dbReference type="GO" id="GO:0009251">
    <property type="term" value="P:glucan catabolic process"/>
    <property type="evidence" value="ECO:0007669"/>
    <property type="project" value="TreeGrafter"/>
</dbReference>
<feature type="compositionally biased region" description="Pro residues" evidence="1">
    <location>
        <begin position="316"/>
        <end position="329"/>
    </location>
</feature>